<feature type="region of interest" description="Disordered" evidence="1">
    <location>
        <begin position="69"/>
        <end position="98"/>
    </location>
</feature>
<dbReference type="InterPro" id="IPR000195">
    <property type="entry name" value="Rab-GAP-TBC_dom"/>
</dbReference>
<proteinExistence type="predicted"/>
<accession>A0A061BB02</accession>
<keyword evidence="5" id="KW-1185">Reference proteome</keyword>
<dbReference type="STRING" id="36022.A0A061BB02"/>
<reference evidence="3" key="1">
    <citation type="journal article" date="2014" name="Genome Announc.">
        <title>Genome sequence of the yeast Cyberlindnera fabianii (Hansenula fabianii).</title>
        <authorList>
            <person name="Freel K.C."/>
            <person name="Sarilar V."/>
            <person name="Neuveglise C."/>
            <person name="Devillers H."/>
            <person name="Friedrich A."/>
            <person name="Schacherer J."/>
        </authorList>
    </citation>
    <scope>NUCLEOTIDE SEQUENCE</scope>
    <source>
        <strain evidence="3">YJS4271</strain>
    </source>
</reference>
<feature type="region of interest" description="Disordered" evidence="1">
    <location>
        <begin position="114"/>
        <end position="166"/>
    </location>
</feature>
<dbReference type="OMA" id="LESNIMP"/>
<evidence type="ECO:0000313" key="3">
    <source>
        <dbReference type="EMBL" id="CDR47110.1"/>
    </source>
</evidence>
<dbReference type="InterPro" id="IPR050302">
    <property type="entry name" value="Rab_GAP_TBC_domain"/>
</dbReference>
<dbReference type="VEuPathDB" id="FungiDB:BON22_4661"/>
<dbReference type="EMBL" id="LK052913">
    <property type="protein sequence ID" value="CDR47110.1"/>
    <property type="molecule type" value="Genomic_DNA"/>
</dbReference>
<dbReference type="PANTHER" id="PTHR47219:SF20">
    <property type="entry name" value="TBC1 DOMAIN FAMILY MEMBER 2B"/>
    <property type="match status" value="1"/>
</dbReference>
<name>A0A061BB02_CYBFA</name>
<dbReference type="AlphaFoldDB" id="A0A061BB02"/>
<dbReference type="SMART" id="SM00164">
    <property type="entry name" value="TBC"/>
    <property type="match status" value="1"/>
</dbReference>
<reference evidence="5" key="2">
    <citation type="journal article" date="2017" name="Genome Announc.">
        <title>Genome sequences of Cyberlindnera fabianii 65, Pichia kudriavzevii 129, and Saccharomyces cerevisiae 131 isolated from fermented masau fruits in Zimbabwe.</title>
        <authorList>
            <person name="van Rijswijck I.M.H."/>
            <person name="Derks M.F.L."/>
            <person name="Abee T."/>
            <person name="de Ridder D."/>
            <person name="Smid E.J."/>
        </authorList>
    </citation>
    <scope>NUCLEOTIDE SEQUENCE [LARGE SCALE GENOMIC DNA]</scope>
    <source>
        <strain evidence="5">65</strain>
    </source>
</reference>
<reference evidence="4" key="3">
    <citation type="submission" date="2017-01" db="EMBL/GenBank/DDBJ databases">
        <authorList>
            <person name="Mah S.A."/>
            <person name="Swanson W.J."/>
            <person name="Moy G.W."/>
            <person name="Vacquier V.D."/>
        </authorList>
    </citation>
    <scope>NUCLEOTIDE SEQUENCE [LARGE SCALE GENOMIC DNA]</scope>
    <source>
        <strain evidence="4">65</strain>
    </source>
</reference>
<dbReference type="Gene3D" id="1.10.472.80">
    <property type="entry name" value="Ypt/Rab-GAP domain of gyp1p, domain 3"/>
    <property type="match status" value="1"/>
</dbReference>
<dbReference type="OrthoDB" id="294251at2759"/>
<dbReference type="FunFam" id="1.10.8.270:FF:000026">
    <property type="entry name" value="TBC (Tre-2/Bub2/Cdc16) domain family"/>
    <property type="match status" value="1"/>
</dbReference>
<dbReference type="Pfam" id="PF00566">
    <property type="entry name" value="RabGAP-TBC"/>
    <property type="match status" value="2"/>
</dbReference>
<dbReference type="InterPro" id="IPR035969">
    <property type="entry name" value="Rab-GAP_TBC_sf"/>
</dbReference>
<feature type="compositionally biased region" description="Polar residues" evidence="1">
    <location>
        <begin position="70"/>
        <end position="98"/>
    </location>
</feature>
<evidence type="ECO:0000259" key="2">
    <source>
        <dbReference type="PROSITE" id="PS50086"/>
    </source>
</evidence>
<organism evidence="3">
    <name type="scientific">Cyberlindnera fabianii</name>
    <name type="common">Yeast</name>
    <name type="synonym">Hansenula fabianii</name>
    <dbReference type="NCBI Taxonomy" id="36022"/>
    <lineage>
        <taxon>Eukaryota</taxon>
        <taxon>Fungi</taxon>
        <taxon>Dikarya</taxon>
        <taxon>Ascomycota</taxon>
        <taxon>Saccharomycotina</taxon>
        <taxon>Saccharomycetes</taxon>
        <taxon>Phaffomycetales</taxon>
        <taxon>Phaffomycetaceae</taxon>
        <taxon>Cyberlindnera</taxon>
    </lineage>
</organism>
<dbReference type="GO" id="GO:0005096">
    <property type="term" value="F:GTPase activator activity"/>
    <property type="evidence" value="ECO:0007669"/>
    <property type="project" value="TreeGrafter"/>
</dbReference>
<feature type="domain" description="Rab-GAP TBC" evidence="2">
    <location>
        <begin position="249"/>
        <end position="472"/>
    </location>
</feature>
<dbReference type="Gene3D" id="1.10.8.270">
    <property type="entry name" value="putative rabgap domain of human tbc1 domain family member 14 like domains"/>
    <property type="match status" value="1"/>
</dbReference>
<dbReference type="EMBL" id="MPUK01000011">
    <property type="protein sequence ID" value="ONH65350.1"/>
    <property type="molecule type" value="Genomic_DNA"/>
</dbReference>
<feature type="compositionally biased region" description="Low complexity" evidence="1">
    <location>
        <begin position="123"/>
        <end position="161"/>
    </location>
</feature>
<evidence type="ECO:0000313" key="5">
    <source>
        <dbReference type="Proteomes" id="UP000189513"/>
    </source>
</evidence>
<dbReference type="SUPFAM" id="SSF47923">
    <property type="entry name" value="Ypt/Rab-GAP domain of gyp1p"/>
    <property type="match status" value="2"/>
</dbReference>
<dbReference type="PANTHER" id="PTHR47219">
    <property type="entry name" value="RAB GTPASE-ACTIVATING PROTEIN 1-LIKE"/>
    <property type="match status" value="1"/>
</dbReference>
<dbReference type="GO" id="GO:0031267">
    <property type="term" value="F:small GTPase binding"/>
    <property type="evidence" value="ECO:0007669"/>
    <property type="project" value="TreeGrafter"/>
</dbReference>
<dbReference type="GO" id="GO:0030427">
    <property type="term" value="C:site of polarized growth"/>
    <property type="evidence" value="ECO:0007669"/>
    <property type="project" value="UniProtKB-ARBA"/>
</dbReference>
<evidence type="ECO:0000313" key="4">
    <source>
        <dbReference type="EMBL" id="ONH65350.1"/>
    </source>
</evidence>
<sequence length="602" mass="68528">MNPPQKPYRSLAYRSPSMPDLVGNTSRRVPYANNLSTPRITESLVEAKGQVQEPAKFDFKTVDDVASIPVNGQTSPSQQLRIPQSMSAQRSLNSSVDQQSNLSVIDMYGDAESFISTDSKPEPSSTQTGTPYTTTTSPPQATIAGSVTASAPASTTASSRKSASKIRLSIESSKTTVSSDRDRYGFKKKSSFVTEDQYNNWWMSYANHCVRRKNKWVQFLNKNGLSVENDSPVRFPARSEKLKRYIRKGIPAEWRGNAWWYFAKGPEKLKNNIGVYDSLVESTANLKNTDTEIIERDLNRTFPDNIHFRPDNLDPASHEPQTETPLIQALRRVLVAFSTYNPTIGYCQSLNFIAGLLLIFMDEEKTFWMLVIITSRYLPGVHDVNLEGVSIDQGVLMLSVQEFLPDTWNKISRIDFDEPTRTPSLKGSKNHDFLAKLPPITLCTSSWFMSVFIGILPIETTLRVWDCFFYEESSILFKTALSIFKIIEPKVLAIQDEMEVFQIVQNSPKSLIDPSVIFDVIFKRRMRLANLTQDEVTRCRKYVTQRRKQAKVKDPEETDASFNRKLLSEPLWQSDYGFKKGLPGVHWNRNLSLKMRSRRKAR</sequence>
<gene>
    <name evidence="4" type="ORF">BON22_4661</name>
    <name evidence="3" type="ORF">CYFA0S_28e00980g</name>
</gene>
<protein>
    <submittedName>
        <fullName evidence="3">CYFA0S28e00980g1_1</fullName>
    </submittedName>
    <submittedName>
        <fullName evidence="4">GTPase-activating protein GYP3</fullName>
    </submittedName>
</protein>
<evidence type="ECO:0000256" key="1">
    <source>
        <dbReference type="SAM" id="MobiDB-lite"/>
    </source>
</evidence>
<dbReference type="PROSITE" id="PS50086">
    <property type="entry name" value="TBC_RABGAP"/>
    <property type="match status" value="1"/>
</dbReference>
<feature type="region of interest" description="Disordered" evidence="1">
    <location>
        <begin position="1"/>
        <end position="30"/>
    </location>
</feature>
<dbReference type="Proteomes" id="UP000189513">
    <property type="component" value="Unassembled WGS sequence"/>
</dbReference>